<name>A0A2A6EB26_TANFO</name>
<dbReference type="EMBL" id="NSLJ01000004">
    <property type="protein sequence ID" value="PDP44690.1"/>
    <property type="molecule type" value="Genomic_DNA"/>
</dbReference>
<accession>A0A2A6EB26</accession>
<protein>
    <submittedName>
        <fullName evidence="1">Uncharacterized protein</fullName>
    </submittedName>
</protein>
<dbReference type="RefSeq" id="WP_097530846.1">
    <property type="nucleotide sequence ID" value="NZ_NSLJ01000004.1"/>
</dbReference>
<dbReference type="Proteomes" id="UP000219259">
    <property type="component" value="Unassembled WGS sequence"/>
</dbReference>
<reference evidence="1 2" key="1">
    <citation type="submission" date="2017-09" db="EMBL/GenBank/DDBJ databases">
        <title>Phase variable restriction modification systems are present in the genome sequences of periodontal pathogens Prevotella intermedia, Tannerella forsythia and Porphyromonas gingivalis.</title>
        <authorList>
            <person name="Haigh R.D."/>
            <person name="Crawford L."/>
            <person name="Ralph J."/>
            <person name="Wanford J."/>
            <person name="Vartoukian S.R."/>
            <person name="Hijazib K."/>
            <person name="Wade W."/>
            <person name="Oggioni M.R."/>
        </authorList>
    </citation>
    <scope>NUCLEOTIDE SEQUENCE [LARGE SCALE GENOMIC DNA]</scope>
    <source>
        <strain evidence="1 2">WW11663</strain>
    </source>
</reference>
<evidence type="ECO:0000313" key="1">
    <source>
        <dbReference type="EMBL" id="PDP44690.1"/>
    </source>
</evidence>
<comment type="caution">
    <text evidence="1">The sequence shown here is derived from an EMBL/GenBank/DDBJ whole genome shotgun (WGS) entry which is preliminary data.</text>
</comment>
<proteinExistence type="predicted"/>
<dbReference type="AlphaFoldDB" id="A0A2A6EB26"/>
<evidence type="ECO:0000313" key="2">
    <source>
        <dbReference type="Proteomes" id="UP000219259"/>
    </source>
</evidence>
<organism evidence="1 2">
    <name type="scientific">Tannerella forsythia</name>
    <name type="common">Bacteroides forsythus</name>
    <dbReference type="NCBI Taxonomy" id="28112"/>
    <lineage>
        <taxon>Bacteria</taxon>
        <taxon>Pseudomonadati</taxon>
        <taxon>Bacteroidota</taxon>
        <taxon>Bacteroidia</taxon>
        <taxon>Bacteroidales</taxon>
        <taxon>Tannerellaceae</taxon>
        <taxon>Tannerella</taxon>
    </lineage>
</organism>
<sequence length="95" mass="11057">MDKKETKQTDPKYYEYAIKISSHLSKMLMNEECKSYIGYDELLEGDNFTHFIHALSNVVPCIFVSKFAPEMGVSNHLQMNHLANRLCFNFMGKED</sequence>
<gene>
    <name evidence="1" type="ORF">CLI86_02090</name>
</gene>